<evidence type="ECO:0000256" key="2">
    <source>
        <dbReference type="ARBA" id="ARBA00022448"/>
    </source>
</evidence>
<dbReference type="CDD" id="cd13131">
    <property type="entry name" value="MATE_NorM_like"/>
    <property type="match status" value="1"/>
</dbReference>
<evidence type="ECO:0000256" key="6">
    <source>
        <dbReference type="ARBA" id="ARBA00022989"/>
    </source>
</evidence>
<comment type="subcellular location">
    <subcellularLocation>
        <location evidence="1">Cell inner membrane</location>
        <topology evidence="1">Multi-pass membrane protein</topology>
    </subcellularLocation>
</comment>
<feature type="transmembrane region" description="Helical" evidence="10">
    <location>
        <begin position="418"/>
        <end position="441"/>
    </location>
</feature>
<feature type="transmembrane region" description="Helical" evidence="10">
    <location>
        <begin position="162"/>
        <end position="183"/>
    </location>
</feature>
<evidence type="ECO:0000256" key="5">
    <source>
        <dbReference type="ARBA" id="ARBA00022692"/>
    </source>
</evidence>
<dbReference type="Proteomes" id="UP000705230">
    <property type="component" value="Unassembled WGS sequence"/>
</dbReference>
<keyword evidence="6 10" id="KW-1133">Transmembrane helix</keyword>
<gene>
    <name evidence="11" type="ORF">ISR29_02715</name>
</gene>
<feature type="transmembrane region" description="Helical" evidence="10">
    <location>
        <begin position="130"/>
        <end position="150"/>
    </location>
</feature>
<dbReference type="EMBL" id="JADHSG010000002">
    <property type="protein sequence ID" value="MBL6903092.1"/>
    <property type="molecule type" value="Genomic_DNA"/>
</dbReference>
<dbReference type="InterPro" id="IPR048279">
    <property type="entry name" value="MdtK-like"/>
</dbReference>
<accession>A0A937J6W3</accession>
<feature type="transmembrane region" description="Helical" evidence="10">
    <location>
        <begin position="241"/>
        <end position="263"/>
    </location>
</feature>
<dbReference type="InterPro" id="IPR002528">
    <property type="entry name" value="MATE_fam"/>
</dbReference>
<keyword evidence="7" id="KW-0406">Ion transport</keyword>
<evidence type="ECO:0000256" key="4">
    <source>
        <dbReference type="ARBA" id="ARBA00022475"/>
    </source>
</evidence>
<feature type="transmembrane region" description="Helical" evidence="10">
    <location>
        <begin position="58"/>
        <end position="77"/>
    </location>
</feature>
<comment type="caution">
    <text evidence="11">The sequence shown here is derived from an EMBL/GenBank/DDBJ whole genome shotgun (WGS) entry which is preliminary data.</text>
</comment>
<evidence type="ECO:0000313" key="11">
    <source>
        <dbReference type="EMBL" id="MBL6903092.1"/>
    </source>
</evidence>
<evidence type="ECO:0000256" key="7">
    <source>
        <dbReference type="ARBA" id="ARBA00023065"/>
    </source>
</evidence>
<dbReference type="GO" id="GO:0005886">
    <property type="term" value="C:plasma membrane"/>
    <property type="evidence" value="ECO:0007669"/>
    <property type="project" value="UniProtKB-SubCell"/>
</dbReference>
<organism evidence="11 12">
    <name type="scientific">SAR86 cluster bacterium</name>
    <dbReference type="NCBI Taxonomy" id="2030880"/>
    <lineage>
        <taxon>Bacteria</taxon>
        <taxon>Pseudomonadati</taxon>
        <taxon>Pseudomonadota</taxon>
        <taxon>Gammaproteobacteria</taxon>
        <taxon>SAR86 cluster</taxon>
    </lineage>
</organism>
<feature type="transmembrane region" description="Helical" evidence="10">
    <location>
        <begin position="89"/>
        <end position="110"/>
    </location>
</feature>
<keyword evidence="2" id="KW-0813">Transport</keyword>
<feature type="transmembrane region" description="Helical" evidence="10">
    <location>
        <begin position="275"/>
        <end position="296"/>
    </location>
</feature>
<proteinExistence type="predicted"/>
<dbReference type="PANTHER" id="PTHR43298:SF2">
    <property type="entry name" value="FMN_FAD EXPORTER YEEO-RELATED"/>
    <property type="match status" value="1"/>
</dbReference>
<sequence length="451" mass="48897">MLAKFKNEFKNLLKIGLPIFGSQVSYVFMGTTDTLVAGRASSTDLAALAIGSAFTHPIWLLVAGITFAITPIVAQLYGAKEYTKIGYKLGEVAWIAVGLGSLFLIIYPNLYLLVNLLQLDSEVARISGEYLRALSIGMFAITIFTCLRCYSEGMTLTLPVFYISLAGMLINIPLDIIFVYGYFGVPKMGGVGCGYATSIVSVFMTLALILYIAKSKYYIKTKPFQKLPFPSKSTLIEIFKLGFPIGLGIFIELAMFSGAALIISPLGKEIVAGHAIAMNIASFFFVISLSVGLAAATRVGNLIGAKRMLDARFASISSICLCTMIAIINTIIILTFKDQLSAMFSSEDAVVLIATSLLVFAAIFQIPDGAQIGAIGALRGYKDTFAPMIITLLVYWFIAIPIGYYLTYYGINTPLGASGMWISMIGGLTVFAVLIILRVQWISKKFIRVMS</sequence>
<dbReference type="PIRSF" id="PIRSF006603">
    <property type="entry name" value="DinF"/>
    <property type="match status" value="1"/>
</dbReference>
<evidence type="ECO:0000256" key="9">
    <source>
        <dbReference type="ARBA" id="ARBA00031636"/>
    </source>
</evidence>
<keyword evidence="5 10" id="KW-0812">Transmembrane</keyword>
<dbReference type="AlphaFoldDB" id="A0A937J6W3"/>
<dbReference type="GO" id="GO:0042910">
    <property type="term" value="F:xenobiotic transmembrane transporter activity"/>
    <property type="evidence" value="ECO:0007669"/>
    <property type="project" value="InterPro"/>
</dbReference>
<dbReference type="Pfam" id="PF01554">
    <property type="entry name" value="MatE"/>
    <property type="match status" value="2"/>
</dbReference>
<dbReference type="GO" id="GO:0006811">
    <property type="term" value="P:monoatomic ion transport"/>
    <property type="evidence" value="ECO:0007669"/>
    <property type="project" value="UniProtKB-KW"/>
</dbReference>
<keyword evidence="3" id="KW-0050">Antiport</keyword>
<dbReference type="PANTHER" id="PTHR43298">
    <property type="entry name" value="MULTIDRUG RESISTANCE PROTEIN NORM-RELATED"/>
    <property type="match status" value="1"/>
</dbReference>
<keyword evidence="8 10" id="KW-0472">Membrane</keyword>
<dbReference type="InterPro" id="IPR050222">
    <property type="entry name" value="MATE_MdtK"/>
</dbReference>
<evidence type="ECO:0000256" key="3">
    <source>
        <dbReference type="ARBA" id="ARBA00022449"/>
    </source>
</evidence>
<feature type="transmembrane region" description="Helical" evidence="10">
    <location>
        <begin position="342"/>
        <end position="364"/>
    </location>
</feature>
<keyword evidence="4" id="KW-1003">Cell membrane</keyword>
<feature type="transmembrane region" description="Helical" evidence="10">
    <location>
        <begin position="316"/>
        <end position="336"/>
    </location>
</feature>
<evidence type="ECO:0000313" key="12">
    <source>
        <dbReference type="Proteomes" id="UP000705230"/>
    </source>
</evidence>
<protein>
    <recommendedName>
        <fullName evidence="9">Multidrug-efflux transporter</fullName>
    </recommendedName>
</protein>
<feature type="transmembrane region" description="Helical" evidence="10">
    <location>
        <begin position="195"/>
        <end position="213"/>
    </location>
</feature>
<evidence type="ECO:0000256" key="1">
    <source>
        <dbReference type="ARBA" id="ARBA00004429"/>
    </source>
</evidence>
<evidence type="ECO:0000256" key="8">
    <source>
        <dbReference type="ARBA" id="ARBA00023136"/>
    </source>
</evidence>
<feature type="transmembrane region" description="Helical" evidence="10">
    <location>
        <begin position="385"/>
        <end position="406"/>
    </location>
</feature>
<feature type="transmembrane region" description="Helical" evidence="10">
    <location>
        <begin position="12"/>
        <end position="29"/>
    </location>
</feature>
<name>A0A937J6W3_9GAMM</name>
<reference evidence="11" key="1">
    <citation type="submission" date="2020-10" db="EMBL/GenBank/DDBJ databases">
        <title>Microbiome of the Black Sea water column analyzed by genome centric metagenomics.</title>
        <authorList>
            <person name="Cabello-Yeves P.J."/>
            <person name="Callieri C."/>
            <person name="Picazo A."/>
            <person name="Mehrshad M."/>
            <person name="Haro-Moreno J.M."/>
            <person name="Roda-Garcia J."/>
            <person name="Dzembekova N."/>
            <person name="Slabakova V."/>
            <person name="Slabakova N."/>
            <person name="Moncheva S."/>
            <person name="Rodriguez-Valera F."/>
        </authorList>
    </citation>
    <scope>NUCLEOTIDE SEQUENCE</scope>
    <source>
        <strain evidence="11">BS30m-G43</strain>
    </source>
</reference>
<evidence type="ECO:0000256" key="10">
    <source>
        <dbReference type="SAM" id="Phobius"/>
    </source>
</evidence>
<dbReference type="GO" id="GO:0015297">
    <property type="term" value="F:antiporter activity"/>
    <property type="evidence" value="ECO:0007669"/>
    <property type="project" value="UniProtKB-KW"/>
</dbReference>
<dbReference type="NCBIfam" id="TIGR00797">
    <property type="entry name" value="matE"/>
    <property type="match status" value="1"/>
</dbReference>